<protein>
    <submittedName>
        <fullName evidence="10">TonB-dependent receptor</fullName>
    </submittedName>
</protein>
<dbReference type="OrthoDB" id="899266at2"/>
<dbReference type="InterPro" id="IPR012910">
    <property type="entry name" value="Plug_dom"/>
</dbReference>
<dbReference type="Pfam" id="PF07715">
    <property type="entry name" value="Plug"/>
    <property type="match status" value="1"/>
</dbReference>
<comment type="caution">
    <text evidence="10">The sequence shown here is derived from an EMBL/GenBank/DDBJ whole genome shotgun (WGS) entry which is preliminary data.</text>
</comment>
<evidence type="ECO:0000313" key="11">
    <source>
        <dbReference type="Proteomes" id="UP000261174"/>
    </source>
</evidence>
<dbReference type="PROSITE" id="PS51257">
    <property type="entry name" value="PROKAR_LIPOPROTEIN"/>
    <property type="match status" value="1"/>
</dbReference>
<dbReference type="NCBIfam" id="TIGR04057">
    <property type="entry name" value="SusC_RagA_signa"/>
    <property type="match status" value="1"/>
</dbReference>
<feature type="domain" description="TonB-dependent receptor plug" evidence="9">
    <location>
        <begin position="236"/>
        <end position="341"/>
    </location>
</feature>
<keyword evidence="2 7" id="KW-0813">Transport</keyword>
<name>A0A3E1P8W2_9BACT</name>
<evidence type="ECO:0000259" key="9">
    <source>
        <dbReference type="Pfam" id="PF07715"/>
    </source>
</evidence>
<dbReference type="FunFam" id="2.170.130.10:FF:000003">
    <property type="entry name" value="SusC/RagA family TonB-linked outer membrane protein"/>
    <property type="match status" value="1"/>
</dbReference>
<keyword evidence="3 7" id="KW-1134">Transmembrane beta strand</keyword>
<keyword evidence="6 7" id="KW-0998">Cell outer membrane</keyword>
<dbReference type="GO" id="GO:0009279">
    <property type="term" value="C:cell outer membrane"/>
    <property type="evidence" value="ECO:0007669"/>
    <property type="project" value="UniProtKB-SubCell"/>
</dbReference>
<dbReference type="RefSeq" id="WP_116851916.1">
    <property type="nucleotide sequence ID" value="NZ_QTJV01000001.1"/>
</dbReference>
<dbReference type="NCBIfam" id="TIGR04056">
    <property type="entry name" value="OMP_RagA_SusC"/>
    <property type="match status" value="1"/>
</dbReference>
<feature type="chain" id="PRO_5017608170" evidence="8">
    <location>
        <begin position="25"/>
        <end position="1137"/>
    </location>
</feature>
<dbReference type="SUPFAM" id="SSF49464">
    <property type="entry name" value="Carboxypeptidase regulatory domain-like"/>
    <property type="match status" value="1"/>
</dbReference>
<keyword evidence="8" id="KW-0732">Signal</keyword>
<keyword evidence="10" id="KW-0675">Receptor</keyword>
<evidence type="ECO:0000256" key="4">
    <source>
        <dbReference type="ARBA" id="ARBA00022692"/>
    </source>
</evidence>
<dbReference type="PROSITE" id="PS52016">
    <property type="entry name" value="TONB_DEPENDENT_REC_3"/>
    <property type="match status" value="1"/>
</dbReference>
<dbReference type="FunFam" id="2.60.40.1120:FF:000003">
    <property type="entry name" value="Outer membrane protein Omp121"/>
    <property type="match status" value="1"/>
</dbReference>
<evidence type="ECO:0000256" key="7">
    <source>
        <dbReference type="PROSITE-ProRule" id="PRU01360"/>
    </source>
</evidence>
<sequence>MNKFVSAFMAAMGMACLNNMPASAQDLAMLAKSGTAPFERTQTKSLKTVLDRLELKYNVHFMYKSKLAKLQLSNVEESTNSIEEELKSITVPNKLRYKKLGEGFYIIFAQDDEPATPTTSNGELNTITSSSIAPEAITAAALRAIPVSGVVTDDKGQPIPGVTVIVKGTTTGTTTDVNGAWKLNVPDANAVLEFSFIGYVKQEVPVNGTTNFSIKLASDVTSMSEVVVVGYGTQKKVNLTGAVTAIDGKEISAKPVGQVSTALQGVAPGVTVTTASGQPGVDQGTIRIRGVGTLNNTDPLVLVDGVQMSMNDVDANDIATYSVLKDAAAAAIYGVRAANGVILITTKRGSTGKAKVTYSNYFGWQNPARLAKYVGAQDFMKLVNQTALNSGGAAVYSDTQISAYNDPNRDTDLYPDNYWLKKILTGSGFQQEHSLGVAGGSENVKYHFSANYFDQKGLIQNMDFNRITVRLNTDINVTKKLTFSADISARLNDRNEPQGVSGSAWYQFGQGAVINPLTVNKYKDGTWGIVRGGQNPIRLQEEGGLYNYKSNLFSGNFKGIYDLAKGLKLTGTAAVNYQSDFNSLRDKTLNYYTDHPTNSTILQLGQDDLSKEAQGYWFRNFQALAEYTKQLGKHSFKLLGGASQLNETTDYLYGFRKNLATGTTQLNGGDQASQSNKGYAMEYNLVSFFGRLNYNYDEKYLFEANIRRDGSSRFPEGQKWGTFPSFSLGWRVSQESFMQDVNWLNDLKVRGSWGQLGNDRVIVSDDPTSFNYPYQTTYSYGSYPFGGVLNPTAGITIYPNSGLTWETSTMTDIGLDATVLKVFDVTFDWYNRTTKNILMTLPIPSSVGLGASAMNAAKVQNLGWELGLNYHNTIGDKGFKYNVGFNISDVKNKILDVKGTDQISANTNSIYTGYVTGQPINALYGYKSEGIFQTAEQVAGHAKQTVGTTGPGDLMYKDINGDGTITQALDSKGGDMVYLGNTMPRFTYGFNLGASYRHFDFSAFFQGVGKVDIMTMPIERAPISNDGNFREEHLDSWSTTNTGAAFPRLLTTTQNYQASSFWVRSGAYLRLKNVQLGYSLPSNILGKSGFDRVRVYVSGANLLTFSSLPNDIDPESPNDSRYYPQVKTFTFGLNVSF</sequence>
<dbReference type="InterPro" id="IPR036942">
    <property type="entry name" value="Beta-barrel_TonB_sf"/>
</dbReference>
<dbReference type="InterPro" id="IPR008969">
    <property type="entry name" value="CarboxyPept-like_regulatory"/>
</dbReference>
<keyword evidence="11" id="KW-1185">Reference proteome</keyword>
<proteinExistence type="inferred from homology"/>
<dbReference type="Gene3D" id="2.170.130.10">
    <property type="entry name" value="TonB-dependent receptor, plug domain"/>
    <property type="match status" value="1"/>
</dbReference>
<dbReference type="EMBL" id="QTJV01000001">
    <property type="protein sequence ID" value="RFM36594.1"/>
    <property type="molecule type" value="Genomic_DNA"/>
</dbReference>
<evidence type="ECO:0000256" key="2">
    <source>
        <dbReference type="ARBA" id="ARBA00022448"/>
    </source>
</evidence>
<keyword evidence="4 7" id="KW-0812">Transmembrane</keyword>
<feature type="signal peptide" evidence="8">
    <location>
        <begin position="1"/>
        <end position="24"/>
    </location>
</feature>
<accession>A0A3E1P8W2</accession>
<dbReference type="InterPro" id="IPR037066">
    <property type="entry name" value="Plug_dom_sf"/>
</dbReference>
<comment type="subcellular location">
    <subcellularLocation>
        <location evidence="1 7">Cell outer membrane</location>
        <topology evidence="1 7">Multi-pass membrane protein</topology>
    </subcellularLocation>
</comment>
<comment type="similarity">
    <text evidence="7">Belongs to the TonB-dependent receptor family.</text>
</comment>
<evidence type="ECO:0000256" key="1">
    <source>
        <dbReference type="ARBA" id="ARBA00004571"/>
    </source>
</evidence>
<dbReference type="InterPro" id="IPR023997">
    <property type="entry name" value="TonB-dep_OMP_SusC/RagA_CS"/>
</dbReference>
<evidence type="ECO:0000256" key="5">
    <source>
        <dbReference type="ARBA" id="ARBA00023136"/>
    </source>
</evidence>
<dbReference type="Gene3D" id="2.40.170.20">
    <property type="entry name" value="TonB-dependent receptor, beta-barrel domain"/>
    <property type="match status" value="1"/>
</dbReference>
<dbReference type="Proteomes" id="UP000261174">
    <property type="component" value="Unassembled WGS sequence"/>
</dbReference>
<dbReference type="Pfam" id="PF13715">
    <property type="entry name" value="CarbopepD_reg_2"/>
    <property type="match status" value="1"/>
</dbReference>
<evidence type="ECO:0000256" key="6">
    <source>
        <dbReference type="ARBA" id="ARBA00023237"/>
    </source>
</evidence>
<evidence type="ECO:0000313" key="10">
    <source>
        <dbReference type="EMBL" id="RFM36594.1"/>
    </source>
</evidence>
<dbReference type="SUPFAM" id="SSF56935">
    <property type="entry name" value="Porins"/>
    <property type="match status" value="1"/>
</dbReference>
<dbReference type="InterPro" id="IPR039426">
    <property type="entry name" value="TonB-dep_rcpt-like"/>
</dbReference>
<gene>
    <name evidence="10" type="ORF">DXN04_03590</name>
</gene>
<dbReference type="AlphaFoldDB" id="A0A3E1P8W2"/>
<keyword evidence="5 7" id="KW-0472">Membrane</keyword>
<evidence type="ECO:0000256" key="8">
    <source>
        <dbReference type="SAM" id="SignalP"/>
    </source>
</evidence>
<dbReference type="Gene3D" id="2.60.40.1120">
    <property type="entry name" value="Carboxypeptidase-like, regulatory domain"/>
    <property type="match status" value="1"/>
</dbReference>
<organism evidence="10 11">
    <name type="scientific">Chitinophaga silvisoli</name>
    <dbReference type="NCBI Taxonomy" id="2291814"/>
    <lineage>
        <taxon>Bacteria</taxon>
        <taxon>Pseudomonadati</taxon>
        <taxon>Bacteroidota</taxon>
        <taxon>Chitinophagia</taxon>
        <taxon>Chitinophagales</taxon>
        <taxon>Chitinophagaceae</taxon>
        <taxon>Chitinophaga</taxon>
    </lineage>
</organism>
<reference evidence="10 11" key="1">
    <citation type="submission" date="2018-08" db="EMBL/GenBank/DDBJ databases">
        <title>Chitinophaga sp. K20C18050901, a novel bacterium isolated from forest soil.</title>
        <authorList>
            <person name="Wang C."/>
        </authorList>
    </citation>
    <scope>NUCLEOTIDE SEQUENCE [LARGE SCALE GENOMIC DNA]</scope>
    <source>
        <strain evidence="10 11">K20C18050901</strain>
    </source>
</reference>
<dbReference type="InterPro" id="IPR023996">
    <property type="entry name" value="TonB-dep_OMP_SusC/RagA"/>
</dbReference>
<evidence type="ECO:0000256" key="3">
    <source>
        <dbReference type="ARBA" id="ARBA00022452"/>
    </source>
</evidence>